<dbReference type="InterPro" id="IPR050553">
    <property type="entry name" value="Thioredoxin_ResA/DsbE_sf"/>
</dbReference>
<evidence type="ECO:0000256" key="1">
    <source>
        <dbReference type="SAM" id="SignalP"/>
    </source>
</evidence>
<dbReference type="GO" id="GO:0016491">
    <property type="term" value="F:oxidoreductase activity"/>
    <property type="evidence" value="ECO:0007669"/>
    <property type="project" value="InterPro"/>
</dbReference>
<dbReference type="Gene3D" id="3.40.30.10">
    <property type="entry name" value="Glutaredoxin"/>
    <property type="match status" value="1"/>
</dbReference>
<evidence type="ECO:0000313" key="4">
    <source>
        <dbReference type="Proteomes" id="UP000003165"/>
    </source>
</evidence>
<feature type="domain" description="Thioredoxin" evidence="2">
    <location>
        <begin position="16"/>
        <end position="164"/>
    </location>
</feature>
<dbReference type="EMBL" id="ACIS01000007">
    <property type="protein sequence ID" value="EEG08000.1"/>
    <property type="molecule type" value="Genomic_DNA"/>
</dbReference>
<evidence type="ECO:0000313" key="3">
    <source>
        <dbReference type="EMBL" id="EEG08000.1"/>
    </source>
</evidence>
<dbReference type="InterPro" id="IPR036249">
    <property type="entry name" value="Thioredoxin-like_sf"/>
</dbReference>
<dbReference type="PANTHER" id="PTHR42852">
    <property type="entry name" value="THIOL:DISULFIDE INTERCHANGE PROTEIN DSBE"/>
    <property type="match status" value="1"/>
</dbReference>
<feature type="chain" id="PRO_5002895231" evidence="1">
    <location>
        <begin position="27"/>
        <end position="164"/>
    </location>
</feature>
<dbReference type="Proteomes" id="UP000003165">
    <property type="component" value="Unassembled WGS sequence"/>
</dbReference>
<comment type="caution">
    <text evidence="3">The sequence shown here is derived from an EMBL/GenBank/DDBJ whole genome shotgun (WGS) entry which is preliminary data.</text>
</comment>
<keyword evidence="4" id="KW-1185">Reference proteome</keyword>
<dbReference type="InterPro" id="IPR013766">
    <property type="entry name" value="Thioredoxin_domain"/>
</dbReference>
<name>B9Z603_9NEIS</name>
<evidence type="ECO:0000259" key="2">
    <source>
        <dbReference type="PROSITE" id="PS51352"/>
    </source>
</evidence>
<gene>
    <name evidence="3" type="ORF">FuraDRAFT_2788</name>
</gene>
<feature type="signal peptide" evidence="1">
    <location>
        <begin position="1"/>
        <end position="26"/>
    </location>
</feature>
<organism evidence="3 4">
    <name type="scientific">Pseudogulbenkiania ferrooxidans 2002</name>
    <dbReference type="NCBI Taxonomy" id="279714"/>
    <lineage>
        <taxon>Bacteria</taxon>
        <taxon>Pseudomonadati</taxon>
        <taxon>Pseudomonadota</taxon>
        <taxon>Betaproteobacteria</taxon>
        <taxon>Neisseriales</taxon>
        <taxon>Chromobacteriaceae</taxon>
        <taxon>Pseudogulbenkiania</taxon>
    </lineage>
</organism>
<dbReference type="CDD" id="cd02966">
    <property type="entry name" value="TlpA_like_family"/>
    <property type="match status" value="1"/>
</dbReference>
<dbReference type="eggNOG" id="COG0526">
    <property type="taxonomic scope" value="Bacteria"/>
</dbReference>
<dbReference type="SUPFAM" id="SSF52833">
    <property type="entry name" value="Thioredoxin-like"/>
    <property type="match status" value="1"/>
</dbReference>
<keyword evidence="1" id="KW-0732">Signal</keyword>
<sequence length="164" mass="17583" precursor="true">MTPTTLRRGVLPLLCAALLTALPAAASPALERARFTDLAGRNAALTQYKGKVTVVNFWATWCSPCREEMPMLNAVRTRLAPRGVEVVGVALDDKVSVGNYLRTTRVSYPIVLGDGNTLDLMRAIGNPAGGLPYTVVLDRSGKQVATLIGKLSEQTLLQAVEPHL</sequence>
<proteinExistence type="predicted"/>
<dbReference type="AlphaFoldDB" id="B9Z603"/>
<accession>B9Z603</accession>
<dbReference type="PROSITE" id="PS51352">
    <property type="entry name" value="THIOREDOXIN_2"/>
    <property type="match status" value="1"/>
</dbReference>
<dbReference type="Pfam" id="PF00578">
    <property type="entry name" value="AhpC-TSA"/>
    <property type="match status" value="1"/>
</dbReference>
<reference evidence="3 4" key="1">
    <citation type="submission" date="2009-02" db="EMBL/GenBank/DDBJ databases">
        <title>Sequencing of the draft genome and assembly of Lutiella nitroferrum 2002.</title>
        <authorList>
            <consortium name="US DOE Joint Genome Institute (JGI-PGF)"/>
            <person name="Lucas S."/>
            <person name="Copeland A."/>
            <person name="Lapidus A."/>
            <person name="Glavina del Rio T."/>
            <person name="Tice H."/>
            <person name="Bruce D."/>
            <person name="Goodwin L."/>
            <person name="Pitluck S."/>
            <person name="Larimer F."/>
            <person name="Land M.L."/>
            <person name="Hauser L."/>
            <person name="Coates J.D."/>
        </authorList>
    </citation>
    <scope>NUCLEOTIDE SEQUENCE [LARGE SCALE GENOMIC DNA]</scope>
    <source>
        <strain evidence="3 4">2002</strain>
    </source>
</reference>
<dbReference type="PANTHER" id="PTHR42852:SF13">
    <property type="entry name" value="PROTEIN DIPZ"/>
    <property type="match status" value="1"/>
</dbReference>
<dbReference type="RefSeq" id="WP_008954808.1">
    <property type="nucleotide sequence ID" value="NZ_ACIS01000007.1"/>
</dbReference>
<protein>
    <submittedName>
        <fullName evidence="3">Redoxin domain protein</fullName>
    </submittedName>
</protein>
<dbReference type="GO" id="GO:0016209">
    <property type="term" value="F:antioxidant activity"/>
    <property type="evidence" value="ECO:0007669"/>
    <property type="project" value="InterPro"/>
</dbReference>
<dbReference type="InterPro" id="IPR000866">
    <property type="entry name" value="AhpC/TSA"/>
</dbReference>